<dbReference type="EMBL" id="CP000750">
    <property type="protein sequence ID" value="ABS03909.1"/>
    <property type="molecule type" value="Genomic_DNA"/>
</dbReference>
<feature type="region of interest" description="Disordered" evidence="1">
    <location>
        <begin position="56"/>
        <end position="102"/>
    </location>
</feature>
<keyword evidence="3" id="KW-1185">Reference proteome</keyword>
<sequence length="102" mass="11212">MGPAGSTMVRSTLTAPGHVGVADADRSREPFLTTPQRSCEIADTFPFHVMMRTVRQTRASHTHDAARAPYRGHAHADERAAERSRYEVCPRSHCPAPRSDTG</sequence>
<dbReference type="HOGENOM" id="CLU_2273592_0_0_11"/>
<reference evidence="3" key="1">
    <citation type="journal article" date="2008" name="PLoS ONE">
        <title>Survival in nuclear waste, extreme resistance, and potential applications gleaned from the genome sequence of Kineococcus radiotolerans SRS30216.</title>
        <authorList>
            <person name="Bagwell C.E."/>
            <person name="Bhat S."/>
            <person name="Hawkins G.M."/>
            <person name="Smith B.W."/>
            <person name="Biswas T."/>
            <person name="Hoover T.R."/>
            <person name="Saunders E."/>
            <person name="Han C.S."/>
            <person name="Tsodikov O.V."/>
            <person name="Shimkets L.J."/>
        </authorList>
    </citation>
    <scope>NUCLEOTIDE SEQUENCE [LARGE SCALE GENOMIC DNA]</scope>
    <source>
        <strain evidence="3">ATCC BAA-149 / DSM 14245 / SRS30216</strain>
    </source>
</reference>
<feature type="compositionally biased region" description="Basic and acidic residues" evidence="1">
    <location>
        <begin position="74"/>
        <end position="90"/>
    </location>
</feature>
<proteinExistence type="predicted"/>
<dbReference type="AlphaFoldDB" id="A6WAS0"/>
<protein>
    <submittedName>
        <fullName evidence="2">Uncharacterized protein</fullName>
    </submittedName>
</protein>
<organism evidence="2 3">
    <name type="scientific">Kineococcus radiotolerans (strain ATCC BAA-149 / DSM 14245 / SRS30216)</name>
    <dbReference type="NCBI Taxonomy" id="266940"/>
    <lineage>
        <taxon>Bacteria</taxon>
        <taxon>Bacillati</taxon>
        <taxon>Actinomycetota</taxon>
        <taxon>Actinomycetes</taxon>
        <taxon>Kineosporiales</taxon>
        <taxon>Kineosporiaceae</taxon>
        <taxon>Kineococcus</taxon>
    </lineage>
</organism>
<dbReference type="STRING" id="266940.Krad_2429"/>
<dbReference type="Proteomes" id="UP000001116">
    <property type="component" value="Chromosome"/>
</dbReference>
<accession>A6WAS0</accession>
<name>A6WAS0_KINRD</name>
<evidence type="ECO:0000313" key="2">
    <source>
        <dbReference type="EMBL" id="ABS03909.1"/>
    </source>
</evidence>
<dbReference type="KEGG" id="kra:Krad_2429"/>
<feature type="region of interest" description="Disordered" evidence="1">
    <location>
        <begin position="1"/>
        <end position="30"/>
    </location>
</feature>
<evidence type="ECO:0000313" key="3">
    <source>
        <dbReference type="Proteomes" id="UP000001116"/>
    </source>
</evidence>
<evidence type="ECO:0000256" key="1">
    <source>
        <dbReference type="SAM" id="MobiDB-lite"/>
    </source>
</evidence>
<gene>
    <name evidence="2" type="ordered locus">Krad_2429</name>
</gene>